<reference evidence="1" key="1">
    <citation type="journal article" date="2012" name="J. Bacteriol.">
        <title>Genome sequences of type strains of seven species of the marine bacterium Pseudoalteromonas.</title>
        <authorList>
            <person name="Xie B.B."/>
            <person name="Shu Y.L."/>
            <person name="Qin Q.L."/>
            <person name="Rong J.C."/>
            <person name="Zhang X.Y."/>
            <person name="Chen X.L."/>
            <person name="Shi M."/>
            <person name="He H.L."/>
            <person name="Zhou B.C."/>
            <person name="Zhang Y.Z."/>
        </authorList>
    </citation>
    <scope>NUCLEOTIDE SEQUENCE</scope>
    <source>
        <strain evidence="1">DSM 8771</strain>
    </source>
</reference>
<dbReference type="EMBL" id="AHBZ03000014">
    <property type="protein sequence ID" value="KAF7774285.1"/>
    <property type="molecule type" value="Genomic_DNA"/>
</dbReference>
<dbReference type="PANTHER" id="PTHR37807">
    <property type="entry name" value="OS07G0160300 PROTEIN"/>
    <property type="match status" value="1"/>
</dbReference>
<dbReference type="InterPro" id="IPR027417">
    <property type="entry name" value="P-loop_NTPase"/>
</dbReference>
<sequence length="184" mass="20917">MTQQLIEEAYLLYIFSGLPATGKSTLAKFLVKHLNAIYLRIDSIDSIDSIEQSMRNTGITDIYDHGYQVAFQLAKDNLALGQPVVADSTNPVIESRVQWWHVAKQSGIPYIDIEIICTDTEQHRNRVESRKTDIPNLVLPSWESVSQREYTKWSSERLIIDTANITILEAQKKLLEGIKPITTN</sequence>
<dbReference type="RefSeq" id="WP_010362292.1">
    <property type="nucleotide sequence ID" value="NZ_AHBZ03000014.1"/>
</dbReference>
<proteinExistence type="predicted"/>
<comment type="caution">
    <text evidence="1">The sequence shown here is derived from an EMBL/GenBank/DDBJ whole genome shotgun (WGS) entry which is preliminary data.</text>
</comment>
<dbReference type="Gene3D" id="3.40.50.300">
    <property type="entry name" value="P-loop containing nucleotide triphosphate hydrolases"/>
    <property type="match status" value="1"/>
</dbReference>
<dbReference type="Pfam" id="PF13671">
    <property type="entry name" value="AAA_33"/>
    <property type="match status" value="1"/>
</dbReference>
<organism evidence="1 2">
    <name type="scientific">Pseudoalteromonas citrea</name>
    <dbReference type="NCBI Taxonomy" id="43655"/>
    <lineage>
        <taxon>Bacteria</taxon>
        <taxon>Pseudomonadati</taxon>
        <taxon>Pseudomonadota</taxon>
        <taxon>Gammaproteobacteria</taxon>
        <taxon>Alteromonadales</taxon>
        <taxon>Pseudoalteromonadaceae</taxon>
        <taxon>Pseudoalteromonas</taxon>
    </lineage>
</organism>
<dbReference type="Proteomes" id="UP000016487">
    <property type="component" value="Unassembled WGS sequence"/>
</dbReference>
<name>A0AAD4AL98_9GAMM</name>
<gene>
    <name evidence="1" type="ORF">PCIT_a0705</name>
</gene>
<protein>
    <recommendedName>
        <fullName evidence="3">Kinase</fullName>
    </recommendedName>
</protein>
<evidence type="ECO:0008006" key="3">
    <source>
        <dbReference type="Google" id="ProtNLM"/>
    </source>
</evidence>
<dbReference type="SUPFAM" id="SSF52540">
    <property type="entry name" value="P-loop containing nucleoside triphosphate hydrolases"/>
    <property type="match status" value="1"/>
</dbReference>
<accession>A0AAD4AL98</accession>
<dbReference type="PANTHER" id="PTHR37807:SF3">
    <property type="entry name" value="OS07G0160300 PROTEIN"/>
    <property type="match status" value="1"/>
</dbReference>
<dbReference type="AlphaFoldDB" id="A0AAD4AL98"/>
<evidence type="ECO:0000313" key="1">
    <source>
        <dbReference type="EMBL" id="KAF7774285.1"/>
    </source>
</evidence>
<reference evidence="1" key="2">
    <citation type="submission" date="2015-03" db="EMBL/GenBank/DDBJ databases">
        <title>Genome sequence of Pseudoalteromonas citrea.</title>
        <authorList>
            <person name="Xie B.-B."/>
            <person name="Rong J.-C."/>
            <person name="Qin Q.-L."/>
            <person name="Zhang Y.-Z."/>
        </authorList>
    </citation>
    <scope>NUCLEOTIDE SEQUENCE</scope>
    <source>
        <strain evidence="1">DSM 8771</strain>
    </source>
</reference>
<evidence type="ECO:0000313" key="2">
    <source>
        <dbReference type="Proteomes" id="UP000016487"/>
    </source>
</evidence>